<feature type="non-terminal residue" evidence="1">
    <location>
        <position position="60"/>
    </location>
</feature>
<proteinExistence type="predicted"/>
<comment type="caution">
    <text evidence="1">The sequence shown here is derived from an EMBL/GenBank/DDBJ whole genome shotgun (WGS) entry which is preliminary data.</text>
</comment>
<keyword evidence="2" id="KW-1185">Reference proteome</keyword>
<reference evidence="1" key="1">
    <citation type="journal article" date="2021" name="New Phytol.">
        <title>Evolutionary innovations through gain and loss of genes in the ectomycorrhizal Boletales.</title>
        <authorList>
            <person name="Wu G."/>
            <person name="Miyauchi S."/>
            <person name="Morin E."/>
            <person name="Kuo A."/>
            <person name="Drula E."/>
            <person name="Varga T."/>
            <person name="Kohler A."/>
            <person name="Feng B."/>
            <person name="Cao Y."/>
            <person name="Lipzen A."/>
            <person name="Daum C."/>
            <person name="Hundley H."/>
            <person name="Pangilinan J."/>
            <person name="Johnson J."/>
            <person name="Barry K."/>
            <person name="LaButti K."/>
            <person name="Ng V."/>
            <person name="Ahrendt S."/>
            <person name="Min B."/>
            <person name="Choi I.G."/>
            <person name="Park H."/>
            <person name="Plett J.M."/>
            <person name="Magnuson J."/>
            <person name="Spatafora J.W."/>
            <person name="Nagy L.G."/>
            <person name="Henrissat B."/>
            <person name="Grigoriev I.V."/>
            <person name="Yang Z.L."/>
            <person name="Xu J."/>
            <person name="Martin F.M."/>
        </authorList>
    </citation>
    <scope>NUCLEOTIDE SEQUENCE</scope>
    <source>
        <strain evidence="1">ATCC 28755</strain>
    </source>
</reference>
<sequence>MHRTLLVEDIQHYIFNQITSKGTLNALARTCQAFTETALDAQWRDLDSFTSLIECMPRDL</sequence>
<evidence type="ECO:0000313" key="2">
    <source>
        <dbReference type="Proteomes" id="UP000790377"/>
    </source>
</evidence>
<protein>
    <submittedName>
        <fullName evidence="1">Uncharacterized protein</fullName>
    </submittedName>
</protein>
<dbReference type="EMBL" id="MU268269">
    <property type="protein sequence ID" value="KAH7905114.1"/>
    <property type="molecule type" value="Genomic_DNA"/>
</dbReference>
<gene>
    <name evidence="1" type="ORF">BJ138DRAFT_979061</name>
</gene>
<dbReference type="Proteomes" id="UP000790377">
    <property type="component" value="Unassembled WGS sequence"/>
</dbReference>
<accession>A0ACB7ZW73</accession>
<evidence type="ECO:0000313" key="1">
    <source>
        <dbReference type="EMBL" id="KAH7905114.1"/>
    </source>
</evidence>
<organism evidence="1 2">
    <name type="scientific">Hygrophoropsis aurantiaca</name>
    <dbReference type="NCBI Taxonomy" id="72124"/>
    <lineage>
        <taxon>Eukaryota</taxon>
        <taxon>Fungi</taxon>
        <taxon>Dikarya</taxon>
        <taxon>Basidiomycota</taxon>
        <taxon>Agaricomycotina</taxon>
        <taxon>Agaricomycetes</taxon>
        <taxon>Agaricomycetidae</taxon>
        <taxon>Boletales</taxon>
        <taxon>Coniophorineae</taxon>
        <taxon>Hygrophoropsidaceae</taxon>
        <taxon>Hygrophoropsis</taxon>
    </lineage>
</organism>
<name>A0ACB7ZW73_9AGAM</name>